<dbReference type="Gene3D" id="3.90.76.10">
    <property type="entry name" value="Dipeptide-binding Protein, Domain 1"/>
    <property type="match status" value="1"/>
</dbReference>
<dbReference type="InterPro" id="IPR039424">
    <property type="entry name" value="SBP_5"/>
</dbReference>
<dbReference type="STRING" id="644548.SCNU_15729"/>
<evidence type="ECO:0000313" key="7">
    <source>
        <dbReference type="EMBL" id="EGD54186.1"/>
    </source>
</evidence>
<evidence type="ECO:0000256" key="5">
    <source>
        <dbReference type="SAM" id="SignalP"/>
    </source>
</evidence>
<evidence type="ECO:0000256" key="3">
    <source>
        <dbReference type="ARBA" id="ARBA00022448"/>
    </source>
</evidence>
<comment type="similarity">
    <text evidence="2">Belongs to the bacterial solute-binding protein 5 family.</text>
</comment>
<dbReference type="Gene3D" id="3.10.105.10">
    <property type="entry name" value="Dipeptide-binding Protein, Domain 3"/>
    <property type="match status" value="1"/>
</dbReference>
<dbReference type="RefSeq" id="WP_009680342.1">
    <property type="nucleotide sequence ID" value="NZ_AEUD01000014.1"/>
</dbReference>
<dbReference type="PANTHER" id="PTHR30290">
    <property type="entry name" value="PERIPLASMIC BINDING COMPONENT OF ABC TRANSPORTER"/>
    <property type="match status" value="1"/>
</dbReference>
<comment type="subcellular location">
    <subcellularLocation>
        <location evidence="1">Cell envelope</location>
    </subcellularLocation>
</comment>
<evidence type="ECO:0000256" key="4">
    <source>
        <dbReference type="ARBA" id="ARBA00022729"/>
    </source>
</evidence>
<gene>
    <name evidence="7" type="ORF">SCNU_15729</name>
</gene>
<dbReference type="Gene3D" id="3.40.190.10">
    <property type="entry name" value="Periplasmic binding protein-like II"/>
    <property type="match status" value="1"/>
</dbReference>
<protein>
    <submittedName>
        <fullName evidence="7">Extracellular solute-binding protein family 5</fullName>
    </submittedName>
</protein>
<comment type="caution">
    <text evidence="7">The sequence shown here is derived from an EMBL/GenBank/DDBJ whole genome shotgun (WGS) entry which is preliminary data.</text>
</comment>
<dbReference type="eggNOG" id="COG0747">
    <property type="taxonomic scope" value="Bacteria"/>
</dbReference>
<keyword evidence="3" id="KW-0813">Transport</keyword>
<dbReference type="PROSITE" id="PS51257">
    <property type="entry name" value="PROKAR_LIPOPROTEIN"/>
    <property type="match status" value="1"/>
</dbReference>
<dbReference type="Pfam" id="PF00496">
    <property type="entry name" value="SBP_bac_5"/>
    <property type="match status" value="1"/>
</dbReference>
<dbReference type="Proteomes" id="UP000035065">
    <property type="component" value="Unassembled WGS sequence"/>
</dbReference>
<dbReference type="InterPro" id="IPR000914">
    <property type="entry name" value="SBP_5_dom"/>
</dbReference>
<feature type="domain" description="Solute-binding protein family 5" evidence="6">
    <location>
        <begin position="79"/>
        <end position="405"/>
    </location>
</feature>
<dbReference type="InterPro" id="IPR030678">
    <property type="entry name" value="Peptide/Ni-bd"/>
</dbReference>
<sequence>MNRSKFYSSAAAAATAMIAAGSLAACGNSDSTTTPGQLAAATLVDVQSFDPAANPGQGQRIFLDPVYDTLLRTDPNGNVVAGVATKFELTPQALVLDLQQGRVFSDGEPLDAAAVKANLDGRRKSTGPAAAALSDIADVQVESPTRVRINLATPSPALPISLTDVAGVLVAPNALNSPQLGTDPIGSGPYVLDTAATKKGVSYVYTRNEKFTDKSVQTLDRIEIRVLTDDAARASALRSGQVDLSQVAAGQADAVKSSGIEIGSFPGNYWMLQFLDTAGTKAPALGNTKARQAVCSAIDSQQIVKSSFFGHGTAQSQVFPEGNEFHVKSLENVYPFDTQKAQSLVKESGVPDPTFAVPAFGPIKPVAEAVQGNLRDAGIDMSIQLVQPGTLDKENRETNFPAILTPIKQVHPEQLYTDRLAKDGPQNPFHVAHPAVDAAHARAVAATDDAARVAAYADMQRAAADEALWCGLFQQDAIVGWNTSVHGVTNTAGWPMGPSFRGITVD</sequence>
<dbReference type="EMBL" id="AEUD01000014">
    <property type="protein sequence ID" value="EGD54186.1"/>
    <property type="molecule type" value="Genomic_DNA"/>
</dbReference>
<evidence type="ECO:0000313" key="8">
    <source>
        <dbReference type="Proteomes" id="UP000035065"/>
    </source>
</evidence>
<dbReference type="GO" id="GO:1904680">
    <property type="term" value="F:peptide transmembrane transporter activity"/>
    <property type="evidence" value="ECO:0007669"/>
    <property type="project" value="TreeGrafter"/>
</dbReference>
<feature type="chain" id="PRO_5003277305" evidence="5">
    <location>
        <begin position="25"/>
        <end position="506"/>
    </location>
</feature>
<proteinExistence type="inferred from homology"/>
<dbReference type="OrthoDB" id="9046151at2"/>
<feature type="signal peptide" evidence="5">
    <location>
        <begin position="1"/>
        <end position="24"/>
    </location>
</feature>
<dbReference type="GO" id="GO:0030313">
    <property type="term" value="C:cell envelope"/>
    <property type="evidence" value="ECO:0007669"/>
    <property type="project" value="UniProtKB-SubCell"/>
</dbReference>
<name>F1YMD7_9ACTN</name>
<dbReference type="GO" id="GO:0043190">
    <property type="term" value="C:ATP-binding cassette (ABC) transporter complex"/>
    <property type="evidence" value="ECO:0007669"/>
    <property type="project" value="InterPro"/>
</dbReference>
<keyword evidence="4 5" id="KW-0732">Signal</keyword>
<organism evidence="7 8">
    <name type="scientific">Gordonia neofelifaecis NRRL B-59395</name>
    <dbReference type="NCBI Taxonomy" id="644548"/>
    <lineage>
        <taxon>Bacteria</taxon>
        <taxon>Bacillati</taxon>
        <taxon>Actinomycetota</taxon>
        <taxon>Actinomycetes</taxon>
        <taxon>Mycobacteriales</taxon>
        <taxon>Gordoniaceae</taxon>
        <taxon>Gordonia</taxon>
    </lineage>
</organism>
<evidence type="ECO:0000256" key="2">
    <source>
        <dbReference type="ARBA" id="ARBA00005695"/>
    </source>
</evidence>
<dbReference type="SUPFAM" id="SSF53850">
    <property type="entry name" value="Periplasmic binding protein-like II"/>
    <property type="match status" value="1"/>
</dbReference>
<keyword evidence="8" id="KW-1185">Reference proteome</keyword>
<dbReference type="PIRSF" id="PIRSF002741">
    <property type="entry name" value="MppA"/>
    <property type="match status" value="1"/>
</dbReference>
<accession>F1YMD7</accession>
<evidence type="ECO:0000259" key="6">
    <source>
        <dbReference type="Pfam" id="PF00496"/>
    </source>
</evidence>
<evidence type="ECO:0000256" key="1">
    <source>
        <dbReference type="ARBA" id="ARBA00004196"/>
    </source>
</evidence>
<dbReference type="GO" id="GO:0042597">
    <property type="term" value="C:periplasmic space"/>
    <property type="evidence" value="ECO:0007669"/>
    <property type="project" value="UniProtKB-ARBA"/>
</dbReference>
<dbReference type="PANTHER" id="PTHR30290:SF10">
    <property type="entry name" value="PERIPLASMIC OLIGOPEPTIDE-BINDING PROTEIN-RELATED"/>
    <property type="match status" value="1"/>
</dbReference>
<reference evidence="7 8" key="1">
    <citation type="journal article" date="2011" name="J. Bacteriol.">
        <title>Draft Genome Sequence of Gordonia neofelifaecis NRRL B-59395, a Cholesterol-Degrading Actinomycete.</title>
        <authorList>
            <person name="Ge F."/>
            <person name="Li W."/>
            <person name="Chen G."/>
            <person name="Liu Y."/>
            <person name="Zhang G."/>
            <person name="Yong B."/>
            <person name="Wang Q."/>
            <person name="Wang N."/>
            <person name="Huang Z."/>
            <person name="Li W."/>
            <person name="Wang J."/>
            <person name="Wu C."/>
            <person name="Xie Q."/>
            <person name="Liu G."/>
        </authorList>
    </citation>
    <scope>NUCLEOTIDE SEQUENCE [LARGE SCALE GENOMIC DNA]</scope>
    <source>
        <strain evidence="7 8">NRRL B-59395</strain>
    </source>
</reference>
<dbReference type="GO" id="GO:0015833">
    <property type="term" value="P:peptide transport"/>
    <property type="evidence" value="ECO:0007669"/>
    <property type="project" value="TreeGrafter"/>
</dbReference>
<dbReference type="AlphaFoldDB" id="F1YMD7"/>